<proteinExistence type="predicted"/>
<accession>A0A7N0RIY0</accession>
<organism evidence="2 3">
    <name type="scientific">Kalanchoe fedtschenkoi</name>
    <name type="common">Lavender scallops</name>
    <name type="synonym">South American air plant</name>
    <dbReference type="NCBI Taxonomy" id="63787"/>
    <lineage>
        <taxon>Eukaryota</taxon>
        <taxon>Viridiplantae</taxon>
        <taxon>Streptophyta</taxon>
        <taxon>Embryophyta</taxon>
        <taxon>Tracheophyta</taxon>
        <taxon>Spermatophyta</taxon>
        <taxon>Magnoliopsida</taxon>
        <taxon>eudicotyledons</taxon>
        <taxon>Gunneridae</taxon>
        <taxon>Pentapetalae</taxon>
        <taxon>Saxifragales</taxon>
        <taxon>Crassulaceae</taxon>
        <taxon>Kalanchoe</taxon>
    </lineage>
</organism>
<dbReference type="EnsemblPlants" id="Kaladp0011s0986.1.v1.1">
    <property type="protein sequence ID" value="Kaladp0011s0986.1.v1.1.CDS.1"/>
    <property type="gene ID" value="Kaladp0011s0986.v1.1"/>
</dbReference>
<evidence type="ECO:0000256" key="1">
    <source>
        <dbReference type="SAM" id="MobiDB-lite"/>
    </source>
</evidence>
<reference evidence="2" key="1">
    <citation type="submission" date="2021-01" db="UniProtKB">
        <authorList>
            <consortium name="EnsemblPlants"/>
        </authorList>
    </citation>
    <scope>IDENTIFICATION</scope>
</reference>
<dbReference type="PANTHER" id="PTHR33257">
    <property type="entry name" value="OS05G0165500 PROTEIN"/>
    <property type="match status" value="1"/>
</dbReference>
<name>A0A7N0RIY0_KALFE</name>
<feature type="compositionally biased region" description="Polar residues" evidence="1">
    <location>
        <begin position="1"/>
        <end position="18"/>
    </location>
</feature>
<feature type="region of interest" description="Disordered" evidence="1">
    <location>
        <begin position="105"/>
        <end position="126"/>
    </location>
</feature>
<dbReference type="Proteomes" id="UP000594263">
    <property type="component" value="Unplaced"/>
</dbReference>
<feature type="region of interest" description="Disordered" evidence="1">
    <location>
        <begin position="1"/>
        <end position="31"/>
    </location>
</feature>
<feature type="region of interest" description="Disordered" evidence="1">
    <location>
        <begin position="45"/>
        <end position="87"/>
    </location>
</feature>
<dbReference type="Gramene" id="Kaladp0011s0986.1.v1.1">
    <property type="protein sequence ID" value="Kaladp0011s0986.1.v1.1.CDS.1"/>
    <property type="gene ID" value="Kaladp0011s0986.v1.1"/>
</dbReference>
<dbReference type="AlphaFoldDB" id="A0A7N0RIY0"/>
<evidence type="ECO:0000313" key="3">
    <source>
        <dbReference type="Proteomes" id="UP000594263"/>
    </source>
</evidence>
<feature type="compositionally biased region" description="Low complexity" evidence="1">
    <location>
        <begin position="113"/>
        <end position="122"/>
    </location>
</feature>
<sequence length="200" mass="21513">MQISSANSQSLQRSQSHQEAGGDGSRGSSFRVYYGGSSGSVPFKWESAPGTPIHARSSAHQTSSGIPPLTPPPSYHSADTTRPGPASRSRFNLLVHVLQKLKRSATHVSPRYSSSSSSSSSSYNSLGGFKSGSVRRDYLRIRRLCGSGSYSRPRSPLRCVGDSFDEDYGVMRTASFGVRSSDSTLRFTQKKKGFPGCFGS</sequence>
<evidence type="ECO:0000313" key="2">
    <source>
        <dbReference type="EnsemblPlants" id="Kaladp0011s0986.1.v1.1.CDS.1"/>
    </source>
</evidence>
<dbReference type="PANTHER" id="PTHR33257:SF4">
    <property type="entry name" value="EXPRESSED PROTEIN"/>
    <property type="match status" value="1"/>
</dbReference>
<protein>
    <submittedName>
        <fullName evidence="2">Uncharacterized protein</fullName>
    </submittedName>
</protein>
<keyword evidence="3" id="KW-1185">Reference proteome</keyword>